<dbReference type="Pfam" id="PF00232">
    <property type="entry name" value="Glyco_hydro_1"/>
    <property type="match status" value="1"/>
</dbReference>
<evidence type="ECO:0000256" key="8">
    <source>
        <dbReference type="SAM" id="SignalP"/>
    </source>
</evidence>
<dbReference type="RefSeq" id="WP_211321242.1">
    <property type="nucleotide sequence ID" value="NZ_QGGO01000029.1"/>
</dbReference>
<evidence type="ECO:0000256" key="5">
    <source>
        <dbReference type="PROSITE-ProRule" id="PRU10055"/>
    </source>
</evidence>
<keyword evidence="8" id="KW-0732">Signal</keyword>
<evidence type="ECO:0000256" key="3">
    <source>
        <dbReference type="ARBA" id="ARBA00022801"/>
    </source>
</evidence>
<accession>A0A316DNQ2</accession>
<name>A0A316DNQ2_9BACT</name>
<evidence type="ECO:0000256" key="2">
    <source>
        <dbReference type="ARBA" id="ARBA00012744"/>
    </source>
</evidence>
<keyword evidence="3 7" id="KW-0378">Hydrolase</keyword>
<evidence type="ECO:0000313" key="10">
    <source>
        <dbReference type="Proteomes" id="UP000245489"/>
    </source>
</evidence>
<dbReference type="AlphaFoldDB" id="A0A316DNQ2"/>
<dbReference type="InterPro" id="IPR033132">
    <property type="entry name" value="GH_1_N_CS"/>
</dbReference>
<dbReference type="GO" id="GO:0008422">
    <property type="term" value="F:beta-glucosidase activity"/>
    <property type="evidence" value="ECO:0007669"/>
    <property type="project" value="UniProtKB-EC"/>
</dbReference>
<evidence type="ECO:0000256" key="7">
    <source>
        <dbReference type="RuleBase" id="RU004468"/>
    </source>
</evidence>
<dbReference type="EMBL" id="QGGO01000029">
    <property type="protein sequence ID" value="PWK18789.1"/>
    <property type="molecule type" value="Genomic_DNA"/>
</dbReference>
<dbReference type="PROSITE" id="PS00653">
    <property type="entry name" value="GLYCOSYL_HYDROL_F1_2"/>
    <property type="match status" value="1"/>
</dbReference>
<dbReference type="Proteomes" id="UP000245489">
    <property type="component" value="Unassembled WGS sequence"/>
</dbReference>
<feature type="chain" id="PRO_5016362303" description="beta-glucosidase" evidence="8">
    <location>
        <begin position="20"/>
        <end position="481"/>
    </location>
</feature>
<evidence type="ECO:0000313" key="9">
    <source>
        <dbReference type="EMBL" id="PWK18789.1"/>
    </source>
</evidence>
<comment type="caution">
    <text evidence="9">The sequence shown here is derived from an EMBL/GenBank/DDBJ whole genome shotgun (WGS) entry which is preliminary data.</text>
</comment>
<dbReference type="InterPro" id="IPR001360">
    <property type="entry name" value="Glyco_hydro_1"/>
</dbReference>
<dbReference type="Gene3D" id="3.20.20.80">
    <property type="entry name" value="Glycosidases"/>
    <property type="match status" value="1"/>
</dbReference>
<dbReference type="PROSITE" id="PS00572">
    <property type="entry name" value="GLYCOSYL_HYDROL_F1_1"/>
    <property type="match status" value="1"/>
</dbReference>
<feature type="active site" description="Nucleophile" evidence="5">
    <location>
        <position position="386"/>
    </location>
</feature>
<evidence type="ECO:0000256" key="4">
    <source>
        <dbReference type="ARBA" id="ARBA00023295"/>
    </source>
</evidence>
<sequence>MKKLILPFLGISMFFSACKTTSTENTKEPFLWGVATAAYQVEGAYQTDGKGESKWDFLTNKVGITQFMTGEKQTGNVSINMYDRTQYLKDIQLMKELGVNAYRFSLDWSRIIPDGTGKPNEVALKHYDVLIDDLIAAGIEPLVTIYHFDYPAVLLQKGGWGNPEMGNWYYNYAKLVIDRYGKKVKKFITFNEPYIEFFLVENMITSDPKKPLSKEFYLSQMQKAHSQLMANAKVIKYHHDLKLNGEIGIVLNVNPAAPWDAKNSADIKAAEFQDILINGIFLDPLYKGKYPKMALDSLAKYNPTFKPSKEDMAFIGSQKPDFLGINFYAPAVVKGEDSAMSLKWLDNNPDADSVKSSVGPVMPEYLYKMLIRLKNDYANPKVIITENGASFKGEDVKVNNKIKDPLRTDYISRHIDWALKAKKEGANLNGYIVWSGWDNFEWVSGYTKRLGLIYVDFKTQERTPKQSFYDYQKIIKEHKDL</sequence>
<dbReference type="PRINTS" id="PR00131">
    <property type="entry name" value="GLHYDRLASE1"/>
</dbReference>
<organism evidence="9 10">
    <name type="scientific">Arcicella aurantiaca</name>
    <dbReference type="NCBI Taxonomy" id="591202"/>
    <lineage>
        <taxon>Bacteria</taxon>
        <taxon>Pseudomonadati</taxon>
        <taxon>Bacteroidota</taxon>
        <taxon>Cytophagia</taxon>
        <taxon>Cytophagales</taxon>
        <taxon>Flectobacillaceae</taxon>
        <taxon>Arcicella</taxon>
    </lineage>
</organism>
<dbReference type="PANTHER" id="PTHR10353">
    <property type="entry name" value="GLYCOSYL HYDROLASE"/>
    <property type="match status" value="1"/>
</dbReference>
<proteinExistence type="inferred from homology"/>
<protein>
    <recommendedName>
        <fullName evidence="2">beta-glucosidase</fullName>
        <ecNumber evidence="2">3.2.1.21</ecNumber>
    </recommendedName>
</protein>
<keyword evidence="4 7" id="KW-0326">Glycosidase</keyword>
<dbReference type="EC" id="3.2.1.21" evidence="2"/>
<dbReference type="PANTHER" id="PTHR10353:SF36">
    <property type="entry name" value="LP05116P"/>
    <property type="match status" value="1"/>
</dbReference>
<dbReference type="InterPro" id="IPR018120">
    <property type="entry name" value="Glyco_hydro_1_AS"/>
</dbReference>
<keyword evidence="10" id="KW-1185">Reference proteome</keyword>
<dbReference type="FunFam" id="3.20.20.80:FF:000004">
    <property type="entry name" value="Beta-glucosidase 6-phospho-beta-glucosidase"/>
    <property type="match status" value="1"/>
</dbReference>
<dbReference type="InterPro" id="IPR017853">
    <property type="entry name" value="GH"/>
</dbReference>
<feature type="signal peptide" evidence="8">
    <location>
        <begin position="1"/>
        <end position="19"/>
    </location>
</feature>
<gene>
    <name evidence="9" type="ORF">LV89_04077</name>
</gene>
<comment type="similarity">
    <text evidence="1 6">Belongs to the glycosyl hydrolase 1 family.</text>
</comment>
<dbReference type="SUPFAM" id="SSF51445">
    <property type="entry name" value="(Trans)glycosidases"/>
    <property type="match status" value="1"/>
</dbReference>
<dbReference type="GO" id="GO:0005975">
    <property type="term" value="P:carbohydrate metabolic process"/>
    <property type="evidence" value="ECO:0007669"/>
    <property type="project" value="InterPro"/>
</dbReference>
<dbReference type="PROSITE" id="PS51257">
    <property type="entry name" value="PROKAR_LIPOPROTEIN"/>
    <property type="match status" value="1"/>
</dbReference>
<reference evidence="9 10" key="1">
    <citation type="submission" date="2018-05" db="EMBL/GenBank/DDBJ databases">
        <title>Genomic Encyclopedia of Archaeal and Bacterial Type Strains, Phase II (KMG-II): from individual species to whole genera.</title>
        <authorList>
            <person name="Goeker M."/>
        </authorList>
    </citation>
    <scope>NUCLEOTIDE SEQUENCE [LARGE SCALE GENOMIC DNA]</scope>
    <source>
        <strain evidence="9 10">DSM 22214</strain>
    </source>
</reference>
<evidence type="ECO:0000256" key="1">
    <source>
        <dbReference type="ARBA" id="ARBA00010838"/>
    </source>
</evidence>
<evidence type="ECO:0000256" key="6">
    <source>
        <dbReference type="RuleBase" id="RU003690"/>
    </source>
</evidence>